<name>A0AAD9X6N6_9ROSI</name>
<comment type="caution">
    <text evidence="2">The sequence shown here is derived from an EMBL/GenBank/DDBJ whole genome shotgun (WGS) entry which is preliminary data.</text>
</comment>
<organism evidence="2 3">
    <name type="scientific">Dipteronia dyeriana</name>
    <dbReference type="NCBI Taxonomy" id="168575"/>
    <lineage>
        <taxon>Eukaryota</taxon>
        <taxon>Viridiplantae</taxon>
        <taxon>Streptophyta</taxon>
        <taxon>Embryophyta</taxon>
        <taxon>Tracheophyta</taxon>
        <taxon>Spermatophyta</taxon>
        <taxon>Magnoliopsida</taxon>
        <taxon>eudicotyledons</taxon>
        <taxon>Gunneridae</taxon>
        <taxon>Pentapetalae</taxon>
        <taxon>rosids</taxon>
        <taxon>malvids</taxon>
        <taxon>Sapindales</taxon>
        <taxon>Sapindaceae</taxon>
        <taxon>Hippocastanoideae</taxon>
        <taxon>Acereae</taxon>
        <taxon>Dipteronia</taxon>
    </lineage>
</organism>
<dbReference type="GO" id="GO:0047209">
    <property type="term" value="F:coniferyl-alcohol glucosyltransferase activity"/>
    <property type="evidence" value="ECO:0007669"/>
    <property type="project" value="TreeGrafter"/>
</dbReference>
<reference evidence="2" key="1">
    <citation type="journal article" date="2023" name="Plant J.">
        <title>Genome sequences and population genomics provide insights into the demographic history, inbreeding, and mutation load of two 'living fossil' tree species of Dipteronia.</title>
        <authorList>
            <person name="Feng Y."/>
            <person name="Comes H.P."/>
            <person name="Chen J."/>
            <person name="Zhu S."/>
            <person name="Lu R."/>
            <person name="Zhang X."/>
            <person name="Li P."/>
            <person name="Qiu J."/>
            <person name="Olsen K.M."/>
            <person name="Qiu Y."/>
        </authorList>
    </citation>
    <scope>NUCLEOTIDE SEQUENCE</scope>
    <source>
        <strain evidence="2">KIB01</strain>
    </source>
</reference>
<dbReference type="AlphaFoldDB" id="A0AAD9X6N6"/>
<protein>
    <submittedName>
        <fullName evidence="2">Uncharacterized protein</fullName>
    </submittedName>
</protein>
<gene>
    <name evidence="2" type="ORF">Ddye_013737</name>
</gene>
<proteinExistence type="predicted"/>
<evidence type="ECO:0000256" key="1">
    <source>
        <dbReference type="ARBA" id="ARBA00022676"/>
    </source>
</evidence>
<keyword evidence="3" id="KW-1185">Reference proteome</keyword>
<dbReference type="PANTHER" id="PTHR48046:SF7">
    <property type="entry name" value="UDP-GLYCOSYLTRANSFERASE 72E1"/>
    <property type="match status" value="1"/>
</dbReference>
<dbReference type="PANTHER" id="PTHR48046">
    <property type="entry name" value="UDP-GLYCOSYLTRANSFERASE 72E1"/>
    <property type="match status" value="1"/>
</dbReference>
<keyword evidence="1" id="KW-0328">Glycosyltransferase</keyword>
<dbReference type="EMBL" id="JANJYI010000004">
    <property type="protein sequence ID" value="KAK2653881.1"/>
    <property type="molecule type" value="Genomic_DNA"/>
</dbReference>
<dbReference type="Gene3D" id="3.40.50.2000">
    <property type="entry name" value="Glycogen Phosphorylase B"/>
    <property type="match status" value="1"/>
</dbReference>
<sequence>MSIANEFEMWKYVFIASNAWFLATTIYSSFVDKKVLDDEHVDQKKLLKILGCLSVRFEDTLEAFLDSNDPLYHGYLCVGREKSTADGIPVNTWENLKLNHFLRDGKLLGGVEKAPVYPIGSLARTFEPSFRMARYETQ</sequence>
<accession>A0AAD9X6N6</accession>
<evidence type="ECO:0000313" key="2">
    <source>
        <dbReference type="EMBL" id="KAK2653881.1"/>
    </source>
</evidence>
<dbReference type="Proteomes" id="UP001280121">
    <property type="component" value="Unassembled WGS sequence"/>
</dbReference>
<keyword evidence="1" id="KW-0808">Transferase</keyword>
<evidence type="ECO:0000313" key="3">
    <source>
        <dbReference type="Proteomes" id="UP001280121"/>
    </source>
</evidence>